<accession>A0A1Y1YXS9</accession>
<gene>
    <name evidence="2" type="ORF">LY90DRAFT_678623</name>
</gene>
<evidence type="ECO:0000313" key="3">
    <source>
        <dbReference type="Proteomes" id="UP000193920"/>
    </source>
</evidence>
<dbReference type="PANTHER" id="PTHR30345:SF0">
    <property type="entry name" value="DNA DAMAGE-REPAIR_TOLERATION PROTEIN DRT102"/>
    <property type="match status" value="1"/>
</dbReference>
<proteinExistence type="predicted"/>
<dbReference type="PIRSF" id="PIRSF005384">
    <property type="entry name" value="RpiB_LacA_B"/>
    <property type="match status" value="1"/>
</dbReference>
<dbReference type="NCBIfam" id="TIGR00689">
    <property type="entry name" value="rpiB_lacA_lacB"/>
    <property type="match status" value="1"/>
</dbReference>
<dbReference type="InterPro" id="IPR036569">
    <property type="entry name" value="RpiB_LacA_LacB_sf"/>
</dbReference>
<name>A0A1Y1YXS9_9FUNG</name>
<dbReference type="NCBIfam" id="NF004051">
    <property type="entry name" value="PRK05571.1"/>
    <property type="match status" value="1"/>
</dbReference>
<dbReference type="InterPro" id="IPR004785">
    <property type="entry name" value="RpiB"/>
</dbReference>
<organism evidence="2 3">
    <name type="scientific">Neocallimastix californiae</name>
    <dbReference type="NCBI Taxonomy" id="1754190"/>
    <lineage>
        <taxon>Eukaryota</taxon>
        <taxon>Fungi</taxon>
        <taxon>Fungi incertae sedis</taxon>
        <taxon>Chytridiomycota</taxon>
        <taxon>Chytridiomycota incertae sedis</taxon>
        <taxon>Neocallimastigomycetes</taxon>
        <taxon>Neocallimastigales</taxon>
        <taxon>Neocallimastigaceae</taxon>
        <taxon>Neocallimastix</taxon>
    </lineage>
</organism>
<dbReference type="GO" id="GO:0016853">
    <property type="term" value="F:isomerase activity"/>
    <property type="evidence" value="ECO:0007669"/>
    <property type="project" value="UniProtKB-KW"/>
</dbReference>
<keyword evidence="3" id="KW-1185">Reference proteome</keyword>
<dbReference type="SUPFAM" id="SSF89623">
    <property type="entry name" value="Ribose/Galactose isomerase RpiB/AlsB"/>
    <property type="match status" value="1"/>
</dbReference>
<dbReference type="NCBIfam" id="TIGR01120">
    <property type="entry name" value="rpiB"/>
    <property type="match status" value="1"/>
</dbReference>
<dbReference type="OrthoDB" id="2106730at2759"/>
<dbReference type="GO" id="GO:0005975">
    <property type="term" value="P:carbohydrate metabolic process"/>
    <property type="evidence" value="ECO:0007669"/>
    <property type="project" value="InterPro"/>
</dbReference>
<comment type="caution">
    <text evidence="2">The sequence shown here is derived from an EMBL/GenBank/DDBJ whole genome shotgun (WGS) entry which is preliminary data.</text>
</comment>
<protein>
    <submittedName>
        <fullName evidence="2">Ribose/galactose isomerase</fullName>
    </submittedName>
</protein>
<dbReference type="InterPro" id="IPR003500">
    <property type="entry name" value="RpiB_LacA_LacB"/>
</dbReference>
<dbReference type="EMBL" id="MCOG01000486">
    <property type="protein sequence ID" value="ORY02694.1"/>
    <property type="molecule type" value="Genomic_DNA"/>
</dbReference>
<dbReference type="Proteomes" id="UP000193920">
    <property type="component" value="Unassembled WGS sequence"/>
</dbReference>
<sequence>MSVALPLAKYVVEDPSNKKLIIIGSDHAGYPLRVKLVEYIKKKSGWDLIDVGVHKEERCDYPDFAKEVCLQYLKPKREYETKFGIVVCGSGIGISMSANKVHGIRCALCHDHYTAEMSRQHNDANVLAMGARITEESVAYDMVDTFLSTQFEGNRHTGRIEKMHAIETMEY</sequence>
<evidence type="ECO:0000313" key="2">
    <source>
        <dbReference type="EMBL" id="ORY02694.1"/>
    </source>
</evidence>
<keyword evidence="1 2" id="KW-0413">Isomerase</keyword>
<reference evidence="2 3" key="1">
    <citation type="submission" date="2016-08" db="EMBL/GenBank/DDBJ databases">
        <title>A Parts List for Fungal Cellulosomes Revealed by Comparative Genomics.</title>
        <authorList>
            <consortium name="DOE Joint Genome Institute"/>
            <person name="Haitjema C.H."/>
            <person name="Gilmore S.P."/>
            <person name="Henske J.K."/>
            <person name="Solomon K.V."/>
            <person name="De Groot R."/>
            <person name="Kuo A."/>
            <person name="Mondo S.J."/>
            <person name="Salamov A.A."/>
            <person name="Labutti K."/>
            <person name="Zhao Z."/>
            <person name="Chiniquy J."/>
            <person name="Barry K."/>
            <person name="Brewer H.M."/>
            <person name="Purvine S.O."/>
            <person name="Wright A.T."/>
            <person name="Boxma B."/>
            <person name="Van Alen T."/>
            <person name="Hackstein J.H."/>
            <person name="Baker S.E."/>
            <person name="Grigoriev I.V."/>
            <person name="O'Malley M.A."/>
        </authorList>
    </citation>
    <scope>NUCLEOTIDE SEQUENCE [LARGE SCALE GENOMIC DNA]</scope>
    <source>
        <strain evidence="2 3">G1</strain>
    </source>
</reference>
<dbReference type="PANTHER" id="PTHR30345">
    <property type="entry name" value="RIBOSE-5-PHOSPHATE ISOMERASE B"/>
    <property type="match status" value="1"/>
</dbReference>
<evidence type="ECO:0000256" key="1">
    <source>
        <dbReference type="ARBA" id="ARBA00023235"/>
    </source>
</evidence>
<dbReference type="Gene3D" id="3.40.1400.10">
    <property type="entry name" value="Sugar-phosphate isomerase, RpiB/LacA/LacB"/>
    <property type="match status" value="1"/>
</dbReference>
<dbReference type="STRING" id="1754190.A0A1Y1YXS9"/>
<dbReference type="AlphaFoldDB" id="A0A1Y1YXS9"/>
<dbReference type="Pfam" id="PF02502">
    <property type="entry name" value="LacAB_rpiB"/>
    <property type="match status" value="1"/>
</dbReference>